<proteinExistence type="predicted"/>
<dbReference type="Pfam" id="PF14021">
    <property type="entry name" value="TNT"/>
    <property type="match status" value="1"/>
</dbReference>
<evidence type="ECO:0000259" key="2">
    <source>
        <dbReference type="Pfam" id="PF14021"/>
    </source>
</evidence>
<dbReference type="HOGENOM" id="CLU_083054_0_1_1"/>
<feature type="domain" description="TNT" evidence="2">
    <location>
        <begin position="122"/>
        <end position="217"/>
    </location>
</feature>
<dbReference type="InParanoid" id="A0A0C3D4X1"/>
<feature type="signal peptide" evidence="1">
    <location>
        <begin position="1"/>
        <end position="18"/>
    </location>
</feature>
<dbReference type="GO" id="GO:0050135">
    <property type="term" value="F:NADP+ nucleosidase activity"/>
    <property type="evidence" value="ECO:0007669"/>
    <property type="project" value="InterPro"/>
</dbReference>
<dbReference type="InterPro" id="IPR053024">
    <property type="entry name" value="Fungal_surface_NADase"/>
</dbReference>
<dbReference type="OrthoDB" id="2923349at2759"/>
<name>A0A0C3D4X1_OIDMZ</name>
<accession>A0A0C3D4X1</accession>
<evidence type="ECO:0000313" key="4">
    <source>
        <dbReference type="Proteomes" id="UP000054321"/>
    </source>
</evidence>
<sequence length="220" mass="23950">MQIQYLLSLLSLVVASAASPLPSADIPSDQNTPKCPNYCDHTAYNASLVHTYVCGDSRLGPRRLPKGITLGDLVNTYDRFGGLCPGQFLAKWYDSLTGSWIYPPQAGFQLNSGGAPIEGTITLPANFMLDRFGSEYGTYTSPQGAPYMQRALPPSNLDTPQSSPVYPYNYHVYKVLVPFEVVAGPIAGWFGQPGQGVQYQMSSNIMSLIADGFIERVPLK</sequence>
<reference evidence="4" key="2">
    <citation type="submission" date="2015-01" db="EMBL/GenBank/DDBJ databases">
        <title>Evolutionary Origins and Diversification of the Mycorrhizal Mutualists.</title>
        <authorList>
            <consortium name="DOE Joint Genome Institute"/>
            <consortium name="Mycorrhizal Genomics Consortium"/>
            <person name="Kohler A."/>
            <person name="Kuo A."/>
            <person name="Nagy L.G."/>
            <person name="Floudas D."/>
            <person name="Copeland A."/>
            <person name="Barry K.W."/>
            <person name="Cichocki N."/>
            <person name="Veneault-Fourrey C."/>
            <person name="LaButti K."/>
            <person name="Lindquist E.A."/>
            <person name="Lipzen A."/>
            <person name="Lundell T."/>
            <person name="Morin E."/>
            <person name="Murat C."/>
            <person name="Riley R."/>
            <person name="Ohm R."/>
            <person name="Sun H."/>
            <person name="Tunlid A."/>
            <person name="Henrissat B."/>
            <person name="Grigoriev I.V."/>
            <person name="Hibbett D.S."/>
            <person name="Martin F."/>
        </authorList>
    </citation>
    <scope>NUCLEOTIDE SEQUENCE [LARGE SCALE GENOMIC DNA]</scope>
    <source>
        <strain evidence="4">Zn</strain>
    </source>
</reference>
<dbReference type="PANTHER" id="PTHR42059">
    <property type="entry name" value="TNT DOMAIN-CONTAINING PROTEIN"/>
    <property type="match status" value="1"/>
</dbReference>
<dbReference type="InterPro" id="IPR025331">
    <property type="entry name" value="TNT"/>
</dbReference>
<dbReference type="AlphaFoldDB" id="A0A0C3D4X1"/>
<dbReference type="PANTHER" id="PTHR42059:SF1">
    <property type="entry name" value="TNT DOMAIN-CONTAINING PROTEIN"/>
    <property type="match status" value="1"/>
</dbReference>
<dbReference type="EMBL" id="KN832871">
    <property type="protein sequence ID" value="KIN06344.1"/>
    <property type="molecule type" value="Genomic_DNA"/>
</dbReference>
<reference evidence="3 4" key="1">
    <citation type="submission" date="2014-04" db="EMBL/GenBank/DDBJ databases">
        <authorList>
            <consortium name="DOE Joint Genome Institute"/>
            <person name="Kuo A."/>
            <person name="Martino E."/>
            <person name="Perotto S."/>
            <person name="Kohler A."/>
            <person name="Nagy L.G."/>
            <person name="Floudas D."/>
            <person name="Copeland A."/>
            <person name="Barry K.W."/>
            <person name="Cichocki N."/>
            <person name="Veneault-Fourrey C."/>
            <person name="LaButti K."/>
            <person name="Lindquist E.A."/>
            <person name="Lipzen A."/>
            <person name="Lundell T."/>
            <person name="Morin E."/>
            <person name="Murat C."/>
            <person name="Sun H."/>
            <person name="Tunlid A."/>
            <person name="Henrissat B."/>
            <person name="Grigoriev I.V."/>
            <person name="Hibbett D.S."/>
            <person name="Martin F."/>
            <person name="Nordberg H.P."/>
            <person name="Cantor M.N."/>
            <person name="Hua S.X."/>
        </authorList>
    </citation>
    <scope>NUCLEOTIDE SEQUENCE [LARGE SCALE GENOMIC DNA]</scope>
    <source>
        <strain evidence="3 4">Zn</strain>
    </source>
</reference>
<protein>
    <recommendedName>
        <fullName evidence="2">TNT domain-containing protein</fullName>
    </recommendedName>
</protein>
<keyword evidence="4" id="KW-1185">Reference proteome</keyword>
<keyword evidence="1" id="KW-0732">Signal</keyword>
<gene>
    <name evidence="3" type="ORF">OIDMADRAFT_155419</name>
</gene>
<dbReference type="Proteomes" id="UP000054321">
    <property type="component" value="Unassembled WGS sequence"/>
</dbReference>
<evidence type="ECO:0000313" key="3">
    <source>
        <dbReference type="EMBL" id="KIN06344.1"/>
    </source>
</evidence>
<evidence type="ECO:0000256" key="1">
    <source>
        <dbReference type="SAM" id="SignalP"/>
    </source>
</evidence>
<organism evidence="3 4">
    <name type="scientific">Oidiodendron maius (strain Zn)</name>
    <dbReference type="NCBI Taxonomy" id="913774"/>
    <lineage>
        <taxon>Eukaryota</taxon>
        <taxon>Fungi</taxon>
        <taxon>Dikarya</taxon>
        <taxon>Ascomycota</taxon>
        <taxon>Pezizomycotina</taxon>
        <taxon>Leotiomycetes</taxon>
        <taxon>Leotiomycetes incertae sedis</taxon>
        <taxon>Myxotrichaceae</taxon>
        <taxon>Oidiodendron</taxon>
    </lineage>
</organism>
<feature type="chain" id="PRO_5002176381" description="TNT domain-containing protein" evidence="1">
    <location>
        <begin position="19"/>
        <end position="220"/>
    </location>
</feature>